<protein>
    <recommendedName>
        <fullName evidence="3">Serine/threonine-protein phosphatase 7 long form homolog</fullName>
    </recommendedName>
</protein>
<proteinExistence type="predicted"/>
<accession>A0ABR0N5Z9</accession>
<reference evidence="1 2" key="1">
    <citation type="submission" date="2023-03" db="EMBL/GenBank/DDBJ databases">
        <title>WGS of Gossypium arboreum.</title>
        <authorList>
            <person name="Yu D."/>
        </authorList>
    </citation>
    <scope>NUCLEOTIDE SEQUENCE [LARGE SCALE GENOMIC DNA]</scope>
    <source>
        <tissue evidence="1">Leaf</tissue>
    </source>
</reference>
<name>A0ABR0N5Z9_GOSAR</name>
<dbReference type="EMBL" id="JARKNE010000011">
    <property type="protein sequence ID" value="KAK5785232.1"/>
    <property type="molecule type" value="Genomic_DNA"/>
</dbReference>
<comment type="caution">
    <text evidence="1">The sequence shown here is derived from an EMBL/GenBank/DDBJ whole genome shotgun (WGS) entry which is preliminary data.</text>
</comment>
<evidence type="ECO:0000313" key="1">
    <source>
        <dbReference type="EMBL" id="KAK5785232.1"/>
    </source>
</evidence>
<gene>
    <name evidence="1" type="ORF">PVK06_039797</name>
</gene>
<dbReference type="Proteomes" id="UP001358586">
    <property type="component" value="Chromosome 11"/>
</dbReference>
<keyword evidence="2" id="KW-1185">Reference proteome</keyword>
<sequence length="187" mass="22153">MFGHPSPLIENYLREGGILAHGHDRPRVQVGPETNQCVDREVETRDSHFSSSMRRVYYHFGRRAFSIGITGGWVPLVNYATVEMHQSNRVLWQFGFQQPIPEAPEVFDDKHKVNLRQLHTDWLRFWSHYIEMWENRYDYIPTPEPIIVLELASYRIHAMVYDPCKSYLLSEEETRQQIRAQREHGAL</sequence>
<evidence type="ECO:0000313" key="2">
    <source>
        <dbReference type="Proteomes" id="UP001358586"/>
    </source>
</evidence>
<organism evidence="1 2">
    <name type="scientific">Gossypium arboreum</name>
    <name type="common">Tree cotton</name>
    <name type="synonym">Gossypium nanking</name>
    <dbReference type="NCBI Taxonomy" id="29729"/>
    <lineage>
        <taxon>Eukaryota</taxon>
        <taxon>Viridiplantae</taxon>
        <taxon>Streptophyta</taxon>
        <taxon>Embryophyta</taxon>
        <taxon>Tracheophyta</taxon>
        <taxon>Spermatophyta</taxon>
        <taxon>Magnoliopsida</taxon>
        <taxon>eudicotyledons</taxon>
        <taxon>Gunneridae</taxon>
        <taxon>Pentapetalae</taxon>
        <taxon>rosids</taxon>
        <taxon>malvids</taxon>
        <taxon>Malvales</taxon>
        <taxon>Malvaceae</taxon>
        <taxon>Malvoideae</taxon>
        <taxon>Gossypium</taxon>
    </lineage>
</organism>
<evidence type="ECO:0008006" key="3">
    <source>
        <dbReference type="Google" id="ProtNLM"/>
    </source>
</evidence>